<evidence type="ECO:0000313" key="3">
    <source>
        <dbReference type="Proteomes" id="UP000010474"/>
    </source>
</evidence>
<dbReference type="Pfam" id="PF01636">
    <property type="entry name" value="APH"/>
    <property type="match status" value="1"/>
</dbReference>
<dbReference type="Gene3D" id="3.90.1200.10">
    <property type="match status" value="1"/>
</dbReference>
<dbReference type="eggNOG" id="COG3173">
    <property type="taxonomic scope" value="Bacteria"/>
</dbReference>
<dbReference type="InterPro" id="IPR002575">
    <property type="entry name" value="Aminoglycoside_PTrfase"/>
</dbReference>
<gene>
    <name evidence="2" type="ordered locus">Anacy_4422</name>
</gene>
<dbReference type="PANTHER" id="PTHR21310:SF40">
    <property type="entry name" value="AMINOGLYCOSIDE PHOSPHOTRANSFERASE DOMAIN-CONTAINING PROTEIN-RELATED"/>
    <property type="match status" value="1"/>
</dbReference>
<evidence type="ECO:0000313" key="2">
    <source>
        <dbReference type="EMBL" id="AFZ59781.1"/>
    </source>
</evidence>
<dbReference type="PATRIC" id="fig|272123.3.peg.4817"/>
<dbReference type="STRING" id="272123.Anacy_4422"/>
<keyword evidence="3" id="KW-1185">Reference proteome</keyword>
<organism evidence="2 3">
    <name type="scientific">Anabaena cylindrica (strain ATCC 27899 / PCC 7122)</name>
    <dbReference type="NCBI Taxonomy" id="272123"/>
    <lineage>
        <taxon>Bacteria</taxon>
        <taxon>Bacillati</taxon>
        <taxon>Cyanobacteriota</taxon>
        <taxon>Cyanophyceae</taxon>
        <taxon>Nostocales</taxon>
        <taxon>Nostocaceae</taxon>
        <taxon>Anabaena</taxon>
    </lineage>
</organism>
<dbReference type="AlphaFoldDB" id="K9ZKR4"/>
<protein>
    <submittedName>
        <fullName evidence="2">Aminoglycoside phosphotransferase</fullName>
    </submittedName>
</protein>
<dbReference type="InterPro" id="IPR051678">
    <property type="entry name" value="AGP_Transferase"/>
</dbReference>
<feature type="domain" description="Aminoglycoside phosphotransferase" evidence="1">
    <location>
        <begin position="33"/>
        <end position="270"/>
    </location>
</feature>
<dbReference type="KEGG" id="acy:Anacy_4422"/>
<dbReference type="OrthoDB" id="3806873at2"/>
<proteinExistence type="predicted"/>
<dbReference type="HOGENOM" id="CLU_703649_0_0_3"/>
<dbReference type="RefSeq" id="WP_015216397.1">
    <property type="nucleotide sequence ID" value="NC_019771.1"/>
</dbReference>
<dbReference type="Proteomes" id="UP000010474">
    <property type="component" value="Chromosome"/>
</dbReference>
<accession>K9ZKR4</accession>
<evidence type="ECO:0000259" key="1">
    <source>
        <dbReference type="Pfam" id="PF01636"/>
    </source>
</evidence>
<reference evidence="3" key="1">
    <citation type="journal article" date="2013" name="Proc. Natl. Acad. Sci. U.S.A.">
        <title>Improving the coverage of the cyanobacterial phylum using diversity-driven genome sequencing.</title>
        <authorList>
            <person name="Shih P.M."/>
            <person name="Wu D."/>
            <person name="Latifi A."/>
            <person name="Axen S.D."/>
            <person name="Fewer D.P."/>
            <person name="Talla E."/>
            <person name="Calteau A."/>
            <person name="Cai F."/>
            <person name="Tandeau de Marsac N."/>
            <person name="Rippka R."/>
            <person name="Herdman M."/>
            <person name="Sivonen K."/>
            <person name="Coursin T."/>
            <person name="Laurent T."/>
            <person name="Goodwin L."/>
            <person name="Nolan M."/>
            <person name="Davenport K.W."/>
            <person name="Han C.S."/>
            <person name="Rubin E.M."/>
            <person name="Eisen J.A."/>
            <person name="Woyke T."/>
            <person name="Gugger M."/>
            <person name="Kerfeld C.A."/>
        </authorList>
    </citation>
    <scope>NUCLEOTIDE SEQUENCE [LARGE SCALE GENOMIC DNA]</scope>
    <source>
        <strain evidence="3">ATCC 27899 / PCC 7122</strain>
    </source>
</reference>
<dbReference type="PANTHER" id="PTHR21310">
    <property type="entry name" value="AMINOGLYCOSIDE PHOSPHOTRANSFERASE-RELATED-RELATED"/>
    <property type="match status" value="1"/>
</dbReference>
<sequence>MILSLSSQNVIQYLQNAGLCSSGDGILYESELPESGRNNRNLLVSLVDDRKLLVKQENRQNCGSSPHDFFNEWLFHQLLQQFPVLGNIAAISSSLLHFDEDNSILVRSYLSEYMELGKFYKNNSTFTTEIATAIGNTLASLHSSTCQRREYRDFMDTAPQGQFRYNFYNPAQGIGSINQDVFGNIPTEALKFHTLYQRYESLESAIADLSYEWKPCCLTHNDLQLNNILIHSRWQQLDNCLIKFIDWEACAWGDPAFDLGTLLASYVNIWLSSLVVDPSLELEESLNLAMIPLEVIQPSISALLRAYLHAFPMILEYRRDFVIRVIQFTGLALTHQIQNIILCHKYFDNTHLCMLEVAKSLLTMPEQAMLTIFGSSETEILQSVSGLNNIAKPEKEKQLLRIYYEKTRLRGC</sequence>
<dbReference type="InterPro" id="IPR011009">
    <property type="entry name" value="Kinase-like_dom_sf"/>
</dbReference>
<name>K9ZKR4_ANACC</name>
<dbReference type="EMBL" id="CP003659">
    <property type="protein sequence ID" value="AFZ59781.1"/>
    <property type="molecule type" value="Genomic_DNA"/>
</dbReference>
<dbReference type="SUPFAM" id="SSF56112">
    <property type="entry name" value="Protein kinase-like (PK-like)"/>
    <property type="match status" value="1"/>
</dbReference>